<accession>A0AAP2DQE2</accession>
<dbReference type="EMBL" id="JAHESF010000025">
    <property type="protein sequence ID" value="MBT1699433.1"/>
    <property type="molecule type" value="Genomic_DNA"/>
</dbReference>
<feature type="transmembrane region" description="Helical" evidence="1">
    <location>
        <begin position="118"/>
        <end position="138"/>
    </location>
</feature>
<proteinExistence type="predicted"/>
<evidence type="ECO:0000313" key="3">
    <source>
        <dbReference type="Proteomes" id="UP001319200"/>
    </source>
</evidence>
<feature type="transmembrane region" description="Helical" evidence="1">
    <location>
        <begin position="44"/>
        <end position="65"/>
    </location>
</feature>
<comment type="caution">
    <text evidence="2">The sequence shown here is derived from an EMBL/GenBank/DDBJ whole genome shotgun (WGS) entry which is preliminary data.</text>
</comment>
<evidence type="ECO:0000256" key="1">
    <source>
        <dbReference type="SAM" id="Phobius"/>
    </source>
</evidence>
<name>A0AAP2DQE2_9BACT</name>
<keyword evidence="1" id="KW-0812">Transmembrane</keyword>
<gene>
    <name evidence="2" type="ORF">KK083_21225</name>
</gene>
<feature type="transmembrane region" description="Helical" evidence="1">
    <location>
        <begin position="85"/>
        <end position="106"/>
    </location>
</feature>
<evidence type="ECO:0000313" key="2">
    <source>
        <dbReference type="EMBL" id="MBT1699433.1"/>
    </source>
</evidence>
<protein>
    <submittedName>
        <fullName evidence="2">Cytochrome B</fullName>
    </submittedName>
</protein>
<sequence>MYTGLLHSHSVLRYFILILLVVVIIQSLLGLVNKKPYTRMDNRVGLFLFICTHTQLLLGLVLYFVSPFVQFSGAAMKEPSTRYWLVEHNTAMLIAIVLITLARTTSKKMAVDQAKHKRMFIFNTIALAIILVTIWLSGRGIV</sequence>
<dbReference type="Proteomes" id="UP001319200">
    <property type="component" value="Unassembled WGS sequence"/>
</dbReference>
<reference evidence="2 3" key="1">
    <citation type="submission" date="2021-05" db="EMBL/GenBank/DDBJ databases">
        <title>A Polyphasic approach of four new species of the genus Ohtaekwangia: Ohtaekwangia histidinii sp. nov., Ohtaekwangia cretensis sp. nov., Ohtaekwangia indiensis sp. nov., Ohtaekwangia reichenbachii sp. nov. from diverse environment.</title>
        <authorList>
            <person name="Octaviana S."/>
        </authorList>
    </citation>
    <scope>NUCLEOTIDE SEQUENCE [LARGE SCALE GENOMIC DNA]</scope>
    <source>
        <strain evidence="2 3">PWU4</strain>
    </source>
</reference>
<dbReference type="RefSeq" id="WP_254167380.1">
    <property type="nucleotide sequence ID" value="NZ_JAHESF010000025.1"/>
</dbReference>
<feature type="transmembrane region" description="Helical" evidence="1">
    <location>
        <begin position="12"/>
        <end position="32"/>
    </location>
</feature>
<dbReference type="AlphaFoldDB" id="A0AAP2DQE2"/>
<keyword evidence="1" id="KW-1133">Transmembrane helix</keyword>
<organism evidence="2 3">
    <name type="scientific">Chryseosolibacter histidini</name>
    <dbReference type="NCBI Taxonomy" id="2782349"/>
    <lineage>
        <taxon>Bacteria</taxon>
        <taxon>Pseudomonadati</taxon>
        <taxon>Bacteroidota</taxon>
        <taxon>Cytophagia</taxon>
        <taxon>Cytophagales</taxon>
        <taxon>Chryseotaleaceae</taxon>
        <taxon>Chryseosolibacter</taxon>
    </lineage>
</organism>
<keyword evidence="3" id="KW-1185">Reference proteome</keyword>
<keyword evidence="1" id="KW-0472">Membrane</keyword>